<dbReference type="Pfam" id="PF01423">
    <property type="entry name" value="LSM"/>
    <property type="match status" value="1"/>
</dbReference>
<dbReference type="PANTHER" id="PTHR21196:SF1">
    <property type="entry name" value="U7 SNRNA-ASSOCIATED SM-LIKE PROTEIN LSM10"/>
    <property type="match status" value="1"/>
</dbReference>
<dbReference type="InterPro" id="IPR010920">
    <property type="entry name" value="LSM_dom_sf"/>
</dbReference>
<evidence type="ECO:0000313" key="2">
    <source>
        <dbReference type="EMBL" id="KAL1138922.1"/>
    </source>
</evidence>
<dbReference type="InterPro" id="IPR052840">
    <property type="entry name" value="U7_snRNA_Sm-like"/>
</dbReference>
<dbReference type="AlphaFoldDB" id="A0ABD0Z5B9"/>
<dbReference type="CDD" id="cd01733">
    <property type="entry name" value="LSm10"/>
    <property type="match status" value="1"/>
</dbReference>
<organism evidence="2 3">
    <name type="scientific">Ranatra chinensis</name>
    <dbReference type="NCBI Taxonomy" id="642074"/>
    <lineage>
        <taxon>Eukaryota</taxon>
        <taxon>Metazoa</taxon>
        <taxon>Ecdysozoa</taxon>
        <taxon>Arthropoda</taxon>
        <taxon>Hexapoda</taxon>
        <taxon>Insecta</taxon>
        <taxon>Pterygota</taxon>
        <taxon>Neoptera</taxon>
        <taxon>Paraneoptera</taxon>
        <taxon>Hemiptera</taxon>
        <taxon>Heteroptera</taxon>
        <taxon>Panheteroptera</taxon>
        <taxon>Nepomorpha</taxon>
        <taxon>Nepidae</taxon>
        <taxon>Ranatrinae</taxon>
        <taxon>Ranatra</taxon>
    </lineage>
</organism>
<sequence>MAVYSAREKFLTFNLLTSLAQGVIGQYTTVDLRNESFATGKIEEVDGCMNVTMTDVVFSDPSGNECYYDFFFIKERNIRYIHIPNTVSRTLIIICRRERERGSTFL</sequence>
<evidence type="ECO:0000259" key="1">
    <source>
        <dbReference type="Pfam" id="PF01423"/>
    </source>
</evidence>
<comment type="caution">
    <text evidence="2">The sequence shown here is derived from an EMBL/GenBank/DDBJ whole genome shotgun (WGS) entry which is preliminary data.</text>
</comment>
<dbReference type="Gene3D" id="2.30.30.100">
    <property type="match status" value="1"/>
</dbReference>
<feature type="domain" description="Sm" evidence="1">
    <location>
        <begin position="23"/>
        <end position="82"/>
    </location>
</feature>
<protein>
    <recommendedName>
        <fullName evidence="1">Sm domain-containing protein</fullName>
    </recommendedName>
</protein>
<dbReference type="EMBL" id="JBFDAA010000003">
    <property type="protein sequence ID" value="KAL1138922.1"/>
    <property type="molecule type" value="Genomic_DNA"/>
</dbReference>
<dbReference type="InterPro" id="IPR001163">
    <property type="entry name" value="Sm_dom_euk/arc"/>
</dbReference>
<dbReference type="PANTHER" id="PTHR21196">
    <property type="entry name" value="U7 SNRNA-ASSOCIATED SM-LIKE PROTEIN LSM10"/>
    <property type="match status" value="1"/>
</dbReference>
<keyword evidence="3" id="KW-1185">Reference proteome</keyword>
<accession>A0ABD0Z5B9</accession>
<reference evidence="2 3" key="1">
    <citation type="submission" date="2024-07" db="EMBL/GenBank/DDBJ databases">
        <title>Chromosome-level genome assembly of the water stick insect Ranatra chinensis (Heteroptera: Nepidae).</title>
        <authorList>
            <person name="Liu X."/>
        </authorList>
    </citation>
    <scope>NUCLEOTIDE SEQUENCE [LARGE SCALE GENOMIC DNA]</scope>
    <source>
        <strain evidence="2">Cailab_2021Rc</strain>
        <tissue evidence="2">Muscle</tissue>
    </source>
</reference>
<name>A0ABD0Z5B9_9HEMI</name>
<evidence type="ECO:0000313" key="3">
    <source>
        <dbReference type="Proteomes" id="UP001558652"/>
    </source>
</evidence>
<gene>
    <name evidence="2" type="ORF">AAG570_008984</name>
</gene>
<dbReference type="SUPFAM" id="SSF50182">
    <property type="entry name" value="Sm-like ribonucleoproteins"/>
    <property type="match status" value="1"/>
</dbReference>
<dbReference type="Proteomes" id="UP001558652">
    <property type="component" value="Unassembled WGS sequence"/>
</dbReference>
<proteinExistence type="predicted"/>